<dbReference type="Proteomes" id="UP000681722">
    <property type="component" value="Unassembled WGS sequence"/>
</dbReference>
<dbReference type="EMBL" id="CAJOBC010016710">
    <property type="protein sequence ID" value="CAF4029517.1"/>
    <property type="molecule type" value="Genomic_DNA"/>
</dbReference>
<dbReference type="EMBL" id="CAJNOK010035990">
    <property type="protein sequence ID" value="CAF1518177.1"/>
    <property type="molecule type" value="Genomic_DNA"/>
</dbReference>
<evidence type="ECO:0000313" key="3">
    <source>
        <dbReference type="EMBL" id="CAF4029517.1"/>
    </source>
</evidence>
<protein>
    <submittedName>
        <fullName evidence="1">Uncharacterized protein</fullName>
    </submittedName>
</protein>
<dbReference type="Proteomes" id="UP000663829">
    <property type="component" value="Unassembled WGS sequence"/>
</dbReference>
<evidence type="ECO:0000313" key="2">
    <source>
        <dbReference type="EMBL" id="CAF1518177.1"/>
    </source>
</evidence>
<keyword evidence="5" id="KW-1185">Reference proteome</keyword>
<name>A0A815AEI8_9BILA</name>
<dbReference type="Proteomes" id="UP000677228">
    <property type="component" value="Unassembled WGS sequence"/>
</dbReference>
<accession>A0A815AEI8</accession>
<dbReference type="AlphaFoldDB" id="A0A815AEI8"/>
<comment type="caution">
    <text evidence="1">The sequence shown here is derived from an EMBL/GenBank/DDBJ whole genome shotgun (WGS) entry which is preliminary data.</text>
</comment>
<organism evidence="1 5">
    <name type="scientific">Didymodactylos carnosus</name>
    <dbReference type="NCBI Taxonomy" id="1234261"/>
    <lineage>
        <taxon>Eukaryota</taxon>
        <taxon>Metazoa</taxon>
        <taxon>Spiralia</taxon>
        <taxon>Gnathifera</taxon>
        <taxon>Rotifera</taxon>
        <taxon>Eurotatoria</taxon>
        <taxon>Bdelloidea</taxon>
        <taxon>Philodinida</taxon>
        <taxon>Philodinidae</taxon>
        <taxon>Didymodactylos</taxon>
    </lineage>
</organism>
<gene>
    <name evidence="1" type="ORF">GPM918_LOCUS26382</name>
    <name evidence="2" type="ORF">OVA965_LOCUS37679</name>
    <name evidence="3" type="ORF">SRO942_LOCUS26524</name>
    <name evidence="4" type="ORF">TMI583_LOCUS38787</name>
</gene>
<dbReference type="Proteomes" id="UP000682733">
    <property type="component" value="Unassembled WGS sequence"/>
</dbReference>
<dbReference type="EMBL" id="CAJOBA010058116">
    <property type="protein sequence ID" value="CAF4305596.1"/>
    <property type="molecule type" value="Genomic_DNA"/>
</dbReference>
<sequence>MSKVVFLQCLSHDKHSDIYTLEQLAQTIKNKEEKKKLYEYFNKKMETLLNCDQTDCWYIQKLKQHLNGNFHSPERDIASLVKYIKDALLDVAEESLIKKRLEILFINDNDADVEEIITSINKL</sequence>
<evidence type="ECO:0000313" key="1">
    <source>
        <dbReference type="EMBL" id="CAF1256295.1"/>
    </source>
</evidence>
<evidence type="ECO:0000313" key="4">
    <source>
        <dbReference type="EMBL" id="CAF4305596.1"/>
    </source>
</evidence>
<proteinExistence type="predicted"/>
<reference evidence="1" key="1">
    <citation type="submission" date="2021-02" db="EMBL/GenBank/DDBJ databases">
        <authorList>
            <person name="Nowell W R."/>
        </authorList>
    </citation>
    <scope>NUCLEOTIDE SEQUENCE</scope>
</reference>
<evidence type="ECO:0000313" key="5">
    <source>
        <dbReference type="Proteomes" id="UP000663829"/>
    </source>
</evidence>
<dbReference type="EMBL" id="CAJNOQ010010605">
    <property type="protein sequence ID" value="CAF1256295.1"/>
    <property type="molecule type" value="Genomic_DNA"/>
</dbReference>